<sequence length="131" mass="14920">MGIDLRIIPAEPSSEGTVLVGIEVGVDFRTDCLGCLDGADIEILRCGWKSDPRRQDPSLRPTGFDLYFVQRRDVFGTVDDEMVRRLAEEVREQVFWINDADVEISEAAIELQEFVDDIAAEWRHQRRSHAA</sequence>
<gene>
    <name evidence="1" type="ORF">NHG85_01135</name>
</gene>
<reference evidence="1" key="1">
    <citation type="submission" date="2022-06" db="EMBL/GenBank/DDBJ databases">
        <title>Limimaricola sediminis sp. nov., isolated from an intertidal sediment.</title>
        <authorList>
            <person name="Shao X."/>
        </authorList>
    </citation>
    <scope>NUCLEOTIDE SEQUENCE</scope>
    <source>
        <strain evidence="1">ASW11-118</strain>
    </source>
</reference>
<name>A0A9X2JMK9_9RHOB</name>
<dbReference type="EMBL" id="JAMYXC010000018">
    <property type="protein sequence ID" value="MCP1167142.1"/>
    <property type="molecule type" value="Genomic_DNA"/>
</dbReference>
<dbReference type="RefSeq" id="WP_253328998.1">
    <property type="nucleotide sequence ID" value="NZ_JAMYXC010000018.1"/>
</dbReference>
<keyword evidence="2" id="KW-1185">Reference proteome</keyword>
<organism evidence="1 2">
    <name type="scientific">Limimaricola litoreus</name>
    <dbReference type="NCBI Taxonomy" id="2955316"/>
    <lineage>
        <taxon>Bacteria</taxon>
        <taxon>Pseudomonadati</taxon>
        <taxon>Pseudomonadota</taxon>
        <taxon>Alphaproteobacteria</taxon>
        <taxon>Rhodobacterales</taxon>
        <taxon>Paracoccaceae</taxon>
        <taxon>Limimaricola</taxon>
    </lineage>
</organism>
<evidence type="ECO:0000313" key="2">
    <source>
        <dbReference type="Proteomes" id="UP001139477"/>
    </source>
</evidence>
<protein>
    <submittedName>
        <fullName evidence="1">Uncharacterized protein</fullName>
    </submittedName>
</protein>
<dbReference type="AlphaFoldDB" id="A0A9X2JMK9"/>
<comment type="caution">
    <text evidence="1">The sequence shown here is derived from an EMBL/GenBank/DDBJ whole genome shotgun (WGS) entry which is preliminary data.</text>
</comment>
<proteinExistence type="predicted"/>
<evidence type="ECO:0000313" key="1">
    <source>
        <dbReference type="EMBL" id="MCP1167142.1"/>
    </source>
</evidence>
<dbReference type="Proteomes" id="UP001139477">
    <property type="component" value="Unassembled WGS sequence"/>
</dbReference>
<accession>A0A9X2JMK9</accession>